<protein>
    <submittedName>
        <fullName evidence="6">Pca regulon regulatory protein</fullName>
    </submittedName>
</protein>
<dbReference type="RefSeq" id="WP_175178103.1">
    <property type="nucleotide sequence ID" value="NZ_CADIJX010000014.1"/>
</dbReference>
<feature type="domain" description="IclR-ED" evidence="5">
    <location>
        <begin position="77"/>
        <end position="261"/>
    </location>
</feature>
<dbReference type="Gene3D" id="1.10.10.10">
    <property type="entry name" value="Winged helix-like DNA-binding domain superfamily/Winged helix DNA-binding domain"/>
    <property type="match status" value="1"/>
</dbReference>
<keyword evidence="1" id="KW-0805">Transcription regulation</keyword>
<dbReference type="InterPro" id="IPR029016">
    <property type="entry name" value="GAF-like_dom_sf"/>
</dbReference>
<evidence type="ECO:0000259" key="4">
    <source>
        <dbReference type="PROSITE" id="PS51077"/>
    </source>
</evidence>
<dbReference type="SMART" id="SM00346">
    <property type="entry name" value="HTH_ICLR"/>
    <property type="match status" value="1"/>
</dbReference>
<keyword evidence="2" id="KW-0238">DNA-binding</keyword>
<dbReference type="InterPro" id="IPR036390">
    <property type="entry name" value="WH_DNA-bd_sf"/>
</dbReference>
<dbReference type="EMBL" id="CADIJX010000014">
    <property type="protein sequence ID" value="CAB3709163.1"/>
    <property type="molecule type" value="Genomic_DNA"/>
</dbReference>
<evidence type="ECO:0000256" key="3">
    <source>
        <dbReference type="ARBA" id="ARBA00023163"/>
    </source>
</evidence>
<evidence type="ECO:0000259" key="5">
    <source>
        <dbReference type="PROSITE" id="PS51078"/>
    </source>
</evidence>
<evidence type="ECO:0000313" key="6">
    <source>
        <dbReference type="EMBL" id="CAB3709163.1"/>
    </source>
</evidence>
<evidence type="ECO:0000313" key="7">
    <source>
        <dbReference type="Proteomes" id="UP000494108"/>
    </source>
</evidence>
<dbReference type="GO" id="GO:0045892">
    <property type="term" value="P:negative regulation of DNA-templated transcription"/>
    <property type="evidence" value="ECO:0007669"/>
    <property type="project" value="TreeGrafter"/>
</dbReference>
<dbReference type="Pfam" id="PF01614">
    <property type="entry name" value="IclR_C"/>
    <property type="match status" value="1"/>
</dbReference>
<dbReference type="InterPro" id="IPR005471">
    <property type="entry name" value="Tscrpt_reg_IclR_N"/>
</dbReference>
<name>A0A6S7A207_9BURK</name>
<dbReference type="GO" id="GO:0003700">
    <property type="term" value="F:DNA-binding transcription factor activity"/>
    <property type="evidence" value="ECO:0007669"/>
    <property type="project" value="TreeGrafter"/>
</dbReference>
<dbReference type="InterPro" id="IPR036388">
    <property type="entry name" value="WH-like_DNA-bd_sf"/>
</dbReference>
<evidence type="ECO:0000256" key="1">
    <source>
        <dbReference type="ARBA" id="ARBA00023015"/>
    </source>
</evidence>
<gene>
    <name evidence="6" type="primary">pcaR_5</name>
    <name evidence="6" type="ORF">LMG3431_05893</name>
</gene>
<dbReference type="InterPro" id="IPR014757">
    <property type="entry name" value="Tscrpt_reg_IclR_C"/>
</dbReference>
<dbReference type="SUPFAM" id="SSF55781">
    <property type="entry name" value="GAF domain-like"/>
    <property type="match status" value="1"/>
</dbReference>
<dbReference type="AlphaFoldDB" id="A0A6S7A207"/>
<reference evidence="6 7" key="1">
    <citation type="submission" date="2020-04" db="EMBL/GenBank/DDBJ databases">
        <authorList>
            <person name="De Canck E."/>
        </authorList>
    </citation>
    <scope>NUCLEOTIDE SEQUENCE [LARGE SCALE GENOMIC DNA]</scope>
    <source>
        <strain evidence="6 7">LMG 3431</strain>
    </source>
</reference>
<keyword evidence="3" id="KW-0804">Transcription</keyword>
<dbReference type="PROSITE" id="PS51077">
    <property type="entry name" value="HTH_ICLR"/>
    <property type="match status" value="1"/>
</dbReference>
<dbReference type="InterPro" id="IPR050707">
    <property type="entry name" value="HTH_MetabolicPath_Reg"/>
</dbReference>
<organism evidence="6 7">
    <name type="scientific">Achromobacter pestifer</name>
    <dbReference type="NCBI Taxonomy" id="1353889"/>
    <lineage>
        <taxon>Bacteria</taxon>
        <taxon>Pseudomonadati</taxon>
        <taxon>Pseudomonadota</taxon>
        <taxon>Betaproteobacteria</taxon>
        <taxon>Burkholderiales</taxon>
        <taxon>Alcaligenaceae</taxon>
        <taxon>Achromobacter</taxon>
    </lineage>
</organism>
<dbReference type="PROSITE" id="PS51078">
    <property type="entry name" value="ICLR_ED"/>
    <property type="match status" value="1"/>
</dbReference>
<dbReference type="PANTHER" id="PTHR30136:SF34">
    <property type="entry name" value="TRANSCRIPTIONAL REGULATOR"/>
    <property type="match status" value="1"/>
</dbReference>
<dbReference type="GO" id="GO:0003677">
    <property type="term" value="F:DNA binding"/>
    <property type="evidence" value="ECO:0007669"/>
    <property type="project" value="UniProtKB-KW"/>
</dbReference>
<evidence type="ECO:0000256" key="2">
    <source>
        <dbReference type="ARBA" id="ARBA00023125"/>
    </source>
</evidence>
<proteinExistence type="predicted"/>
<dbReference type="PANTHER" id="PTHR30136">
    <property type="entry name" value="HELIX-TURN-HELIX TRANSCRIPTIONAL REGULATOR, ICLR FAMILY"/>
    <property type="match status" value="1"/>
</dbReference>
<sequence length="288" mass="31246">MTLTRNPEDSPLFVAALARGVSVLRAFRQGQPAMTLPELAEVTGLSKSAVQRFTHTLWTLGYLRKDPASKKFSLAPWSLELGMNYVQTSPLVLGGNPFLHTLNRNSQETCSLAEPDGLDMVYVARFATHKEMFVNMPVGMRLPLYCTAAGRAVLAKLNPEVARSLLERCDRKPHTPNSITSLDALLAELDFARRHGYARSNGEFYPGDITVSAAVLDAGGTPLGAVNVSVPSSRWSFEQAQAVFGPQVVETAHAISASRTLGRSHPFYEMEPPGGALRGMMPSSDDDA</sequence>
<dbReference type="Proteomes" id="UP000494108">
    <property type="component" value="Unassembled WGS sequence"/>
</dbReference>
<feature type="domain" description="HTH iclR-type" evidence="4">
    <location>
        <begin position="14"/>
        <end position="76"/>
    </location>
</feature>
<keyword evidence="7" id="KW-1185">Reference proteome</keyword>
<dbReference type="Pfam" id="PF09339">
    <property type="entry name" value="HTH_IclR"/>
    <property type="match status" value="1"/>
</dbReference>
<dbReference type="SUPFAM" id="SSF46785">
    <property type="entry name" value="Winged helix' DNA-binding domain"/>
    <property type="match status" value="1"/>
</dbReference>
<dbReference type="Gene3D" id="3.30.450.40">
    <property type="match status" value="1"/>
</dbReference>
<accession>A0A6S7A207</accession>